<dbReference type="GO" id="GO:0004175">
    <property type="term" value="F:endopeptidase activity"/>
    <property type="evidence" value="ECO:0007669"/>
    <property type="project" value="UniProtKB-ARBA"/>
</dbReference>
<evidence type="ECO:0000256" key="1">
    <source>
        <dbReference type="SAM" id="Phobius"/>
    </source>
</evidence>
<feature type="transmembrane region" description="Helical" evidence="1">
    <location>
        <begin position="189"/>
        <end position="205"/>
    </location>
</feature>
<keyword evidence="4" id="KW-1185">Reference proteome</keyword>
<dbReference type="InterPro" id="IPR052710">
    <property type="entry name" value="CAAX_protease"/>
</dbReference>
<dbReference type="Proteomes" id="UP000078228">
    <property type="component" value="Unassembled WGS sequence"/>
</dbReference>
<dbReference type="EMBL" id="LXHC01000020">
    <property type="protein sequence ID" value="OAU96106.1"/>
    <property type="molecule type" value="Genomic_DNA"/>
</dbReference>
<evidence type="ECO:0000259" key="2">
    <source>
        <dbReference type="Pfam" id="PF02517"/>
    </source>
</evidence>
<dbReference type="PANTHER" id="PTHR36435">
    <property type="entry name" value="SLR1288 PROTEIN"/>
    <property type="match status" value="1"/>
</dbReference>
<dbReference type="PANTHER" id="PTHR36435:SF1">
    <property type="entry name" value="CAAX AMINO TERMINAL PROTEASE FAMILY PROTEIN"/>
    <property type="match status" value="1"/>
</dbReference>
<feature type="transmembrane region" description="Helical" evidence="1">
    <location>
        <begin position="106"/>
        <end position="128"/>
    </location>
</feature>
<proteinExistence type="predicted"/>
<keyword evidence="1" id="KW-1133">Transmembrane helix</keyword>
<gene>
    <name evidence="3" type="ORF">AO384_1143</name>
</gene>
<comment type="caution">
    <text evidence="3">The sequence shown here is derived from an EMBL/GenBank/DDBJ whole genome shotgun (WGS) entry which is preliminary data.</text>
</comment>
<name>A0A198UI89_MORCA</name>
<sequence>MPSSQPLLRYTPITAIFLIVAVVGSIFVFQNGWYFLLKMIADSSVASFTADNTLTIMSLVLTAVSLAWLILIWQYLRIRQLTNDQTQAVKLWRHYFGFEPMRLRSFLGALAVLMASIALSSWVVAQLSDWLKPAPSMDAAQLVDQSTPMWLFALLVLICAPVYEELICRGLFWRLGEDIFSPLFTHPQSIQIAISLLSSGIFSILHFQYNYIDLIMMVAISLALCYARIRTQSVFAPMLLHSVNNSLVLLLMIFT</sequence>
<feature type="transmembrane region" description="Helical" evidence="1">
    <location>
        <begin position="12"/>
        <end position="36"/>
    </location>
</feature>
<feature type="transmembrane region" description="Helical" evidence="1">
    <location>
        <begin position="56"/>
        <end position="76"/>
    </location>
</feature>
<reference evidence="3 4" key="1">
    <citation type="journal article" date="2016" name="Genome Biol. Evol.">
        <title>Comparative Genomic Analyses of the Moraxella catarrhalis Serosensitive and Seroresistant Lineages Demonstrate Their Independent Evolution.</title>
        <authorList>
            <person name="Earl J.P."/>
            <person name="de Vries S.P."/>
            <person name="Ahmed A."/>
            <person name="Powell E."/>
            <person name="Schultz M.P."/>
            <person name="Hermans P.W."/>
            <person name="Hill D.J."/>
            <person name="Zhou Z."/>
            <person name="Constantinidou C.I."/>
            <person name="Hu F.Z."/>
            <person name="Bootsma H.J."/>
            <person name="Ehrlich G.D."/>
        </authorList>
    </citation>
    <scope>NUCLEOTIDE SEQUENCE [LARGE SCALE GENOMIC DNA]</scope>
    <source>
        <strain evidence="3 4">Z7542</strain>
    </source>
</reference>
<evidence type="ECO:0000313" key="4">
    <source>
        <dbReference type="Proteomes" id="UP000078228"/>
    </source>
</evidence>
<dbReference type="RefSeq" id="WP_064611185.1">
    <property type="nucleotide sequence ID" value="NZ_LXHB01000085.1"/>
</dbReference>
<keyword evidence="1" id="KW-0812">Transmembrane</keyword>
<dbReference type="OrthoDB" id="158986at2"/>
<dbReference type="PATRIC" id="fig|480.237.peg.2137"/>
<protein>
    <submittedName>
        <fullName evidence="3">Putative membrane protein</fullName>
    </submittedName>
</protein>
<dbReference type="Pfam" id="PF02517">
    <property type="entry name" value="Rce1-like"/>
    <property type="match status" value="1"/>
</dbReference>
<dbReference type="AlphaFoldDB" id="A0A198UI89"/>
<feature type="transmembrane region" description="Helical" evidence="1">
    <location>
        <begin position="234"/>
        <end position="254"/>
    </location>
</feature>
<accession>A0A198UI89</accession>
<keyword evidence="1" id="KW-0472">Membrane</keyword>
<feature type="domain" description="CAAX prenyl protease 2/Lysostaphin resistance protein A-like" evidence="2">
    <location>
        <begin position="149"/>
        <end position="246"/>
    </location>
</feature>
<dbReference type="GO" id="GO:0080120">
    <property type="term" value="P:CAAX-box protein maturation"/>
    <property type="evidence" value="ECO:0007669"/>
    <property type="project" value="UniProtKB-ARBA"/>
</dbReference>
<organism evidence="3 4">
    <name type="scientific">Moraxella catarrhalis</name>
    <name type="common">Branhamella catarrhalis</name>
    <dbReference type="NCBI Taxonomy" id="480"/>
    <lineage>
        <taxon>Bacteria</taxon>
        <taxon>Pseudomonadati</taxon>
        <taxon>Pseudomonadota</taxon>
        <taxon>Gammaproteobacteria</taxon>
        <taxon>Moraxellales</taxon>
        <taxon>Moraxellaceae</taxon>
        <taxon>Moraxella</taxon>
    </lineage>
</organism>
<evidence type="ECO:0000313" key="3">
    <source>
        <dbReference type="EMBL" id="OAU96106.1"/>
    </source>
</evidence>
<dbReference type="InterPro" id="IPR003675">
    <property type="entry name" value="Rce1/LyrA-like_dom"/>
</dbReference>